<organism evidence="3 4">
    <name type="scientific">Desulfovibrio piger</name>
    <dbReference type="NCBI Taxonomy" id="901"/>
    <lineage>
        <taxon>Bacteria</taxon>
        <taxon>Pseudomonadati</taxon>
        <taxon>Thermodesulfobacteriota</taxon>
        <taxon>Desulfovibrionia</taxon>
        <taxon>Desulfovibrionales</taxon>
        <taxon>Desulfovibrionaceae</taxon>
        <taxon>Desulfovibrio</taxon>
    </lineage>
</organism>
<sequence>MSLLAESVSGYLENASWIRRMFEAGGQLKARYGAENVYDFSLGNPDLPAPAAVGEGLRRFAEHAGEPFAFGYMPNAGFPWAREQLAAHLSKEQGVDLEANDVLLTCGAAGGLNAFLRAVINPGEKMLTFAPYFVEYGFYVANHGGSLQAVMSRPGTFEPDLDALEEAIDEKTRVVLINSPHNPTGVVYSRKAVTSLCRLLENKSEQYGHPIWLIADEPYRFLTYDGVEVPSVLPLYQYAVVISSFSKNLSLPGERVGYVAVSPKLADRARLMAGLTLTNRILGFVNPPVVGQHIMAAALGSQVDVEVYARRRQAMAEVLTDAGYSFQMPAGAFYFFPQAPGGDDVAFVNRLVEERVLAVPGSGFGCPGYFRLAFCVDESVIRNAAEGFARAYAAVAGK</sequence>
<dbReference type="Gene3D" id="3.40.640.10">
    <property type="entry name" value="Type I PLP-dependent aspartate aminotransferase-like (Major domain)"/>
    <property type="match status" value="1"/>
</dbReference>
<comment type="similarity">
    <text evidence="1">Belongs to the class-I pyridoxal-phosphate-dependent aminotransferase family.</text>
</comment>
<keyword evidence="1 3" id="KW-0808">Transferase</keyword>
<dbReference type="PANTHER" id="PTHR42691:SF1">
    <property type="entry name" value="ASPARTATE AMINOTRANSFERASE YHDR-RELATED"/>
    <property type="match status" value="1"/>
</dbReference>
<gene>
    <name evidence="3" type="ORF">DESPIGER_1704</name>
</gene>
<dbReference type="KEGG" id="dpg:DESPIGER_1704"/>
<dbReference type="Gene3D" id="3.90.1150.10">
    <property type="entry name" value="Aspartate Aminotransferase, domain 1"/>
    <property type="match status" value="2"/>
</dbReference>
<name>A0A1K1LFN6_9BACT</name>
<comment type="cofactor">
    <cofactor evidence="1">
        <name>pyridoxal 5'-phosphate</name>
        <dbReference type="ChEBI" id="CHEBI:597326"/>
    </cofactor>
</comment>
<proteinExistence type="inferred from homology"/>
<keyword evidence="4" id="KW-1185">Reference proteome</keyword>
<dbReference type="Pfam" id="PF00155">
    <property type="entry name" value="Aminotran_1_2"/>
    <property type="match status" value="1"/>
</dbReference>
<dbReference type="InterPro" id="IPR015421">
    <property type="entry name" value="PyrdxlP-dep_Trfase_major"/>
</dbReference>
<dbReference type="AlphaFoldDB" id="A0A1K1LFN6"/>
<feature type="domain" description="Aminotransferase class I/classII large" evidence="2">
    <location>
        <begin position="37"/>
        <end position="386"/>
    </location>
</feature>
<dbReference type="CDD" id="cd00609">
    <property type="entry name" value="AAT_like"/>
    <property type="match status" value="1"/>
</dbReference>
<accession>A0A1K1LFN6</accession>
<protein>
    <recommendedName>
        <fullName evidence="1">Aminotransferase</fullName>
        <ecNumber evidence="1">2.6.1.-</ecNumber>
    </recommendedName>
</protein>
<reference evidence="4" key="1">
    <citation type="submission" date="2016-10" db="EMBL/GenBank/DDBJ databases">
        <authorList>
            <person name="Wegmann U."/>
        </authorList>
    </citation>
    <scope>NUCLEOTIDE SEQUENCE [LARGE SCALE GENOMIC DNA]</scope>
</reference>
<dbReference type="PROSITE" id="PS00105">
    <property type="entry name" value="AA_TRANSFER_CLASS_1"/>
    <property type="match status" value="1"/>
</dbReference>
<dbReference type="GO" id="GO:0008483">
    <property type="term" value="F:transaminase activity"/>
    <property type="evidence" value="ECO:0007669"/>
    <property type="project" value="UniProtKB-KW"/>
</dbReference>
<dbReference type="SUPFAM" id="SSF53383">
    <property type="entry name" value="PLP-dependent transferases"/>
    <property type="match status" value="1"/>
</dbReference>
<dbReference type="GO" id="GO:0030170">
    <property type="term" value="F:pyridoxal phosphate binding"/>
    <property type="evidence" value="ECO:0007669"/>
    <property type="project" value="InterPro"/>
</dbReference>
<dbReference type="RefSeq" id="WP_072335435.1">
    <property type="nucleotide sequence ID" value="NZ_CALJDE010000065.1"/>
</dbReference>
<evidence type="ECO:0000313" key="4">
    <source>
        <dbReference type="Proteomes" id="UP000186323"/>
    </source>
</evidence>
<dbReference type="InterPro" id="IPR004839">
    <property type="entry name" value="Aminotransferase_I/II_large"/>
</dbReference>
<dbReference type="InterPro" id="IPR015424">
    <property type="entry name" value="PyrdxlP-dep_Trfase"/>
</dbReference>
<dbReference type="OrthoDB" id="9804474at2"/>
<evidence type="ECO:0000256" key="1">
    <source>
        <dbReference type="RuleBase" id="RU000481"/>
    </source>
</evidence>
<dbReference type="PANTHER" id="PTHR42691">
    <property type="entry name" value="ASPARTATE AMINOTRANSFERASE YHDR-RELATED"/>
    <property type="match status" value="1"/>
</dbReference>
<evidence type="ECO:0000259" key="2">
    <source>
        <dbReference type="Pfam" id="PF00155"/>
    </source>
</evidence>
<keyword evidence="1 3" id="KW-0032">Aminotransferase</keyword>
<dbReference type="Proteomes" id="UP000186323">
    <property type="component" value="Chromosome I"/>
</dbReference>
<evidence type="ECO:0000313" key="3">
    <source>
        <dbReference type="EMBL" id="SFV73540.1"/>
    </source>
</evidence>
<dbReference type="InterPro" id="IPR004838">
    <property type="entry name" value="NHTrfase_class1_PyrdxlP-BS"/>
</dbReference>
<dbReference type="InterPro" id="IPR015422">
    <property type="entry name" value="PyrdxlP-dep_Trfase_small"/>
</dbReference>
<dbReference type="EMBL" id="LT630450">
    <property type="protein sequence ID" value="SFV73540.1"/>
    <property type="molecule type" value="Genomic_DNA"/>
</dbReference>
<dbReference type="EC" id="2.6.1.-" evidence="1"/>
<dbReference type="NCBIfam" id="NF005305">
    <property type="entry name" value="PRK06836.1"/>
    <property type="match status" value="1"/>
</dbReference>